<dbReference type="Pfam" id="PF00356">
    <property type="entry name" value="LacI"/>
    <property type="match status" value="1"/>
</dbReference>
<evidence type="ECO:0000256" key="2">
    <source>
        <dbReference type="ARBA" id="ARBA00023125"/>
    </source>
</evidence>
<sequence length="365" mass="39724">MALSPDPRLPADGANESGRARVSDIARAAGVSTATVDRVLNQRPGVRAATMQKVLKAAAALDYLPEADLYKAMQPKPMRLVFLLPPQSNRFMQMLGDYIAFSEEQLAPFNVKCKCHHIEGFNPSVLAKRLLHYGRQADGVAFMALEHPLVREAVNTLVAEGIPVVTLISDLSNSRRAAYVGMDNRAAGRTAGYLLGRFLGGGNAGGGKAKPMKVAMIAGSLSYRGHEEREMGFLHVLEEMFPHLQVVGLREGHDDADTNYKQARTLLEQYPDLAGMYNIGGASDGVGRALRESGREQKVVFIGHGLTPDTRGLLIDGTVDAILTQHPQNMIMNCVRIFGNLRDRKEALAGVEAVRISVMLRENLP</sequence>
<evidence type="ECO:0000313" key="7">
    <source>
        <dbReference type="Proteomes" id="UP000063429"/>
    </source>
</evidence>
<feature type="region of interest" description="Disordered" evidence="4">
    <location>
        <begin position="1"/>
        <end position="20"/>
    </location>
</feature>
<dbReference type="Gene3D" id="3.40.50.2300">
    <property type="match status" value="2"/>
</dbReference>
<keyword evidence="3" id="KW-0804">Transcription</keyword>
<reference evidence="7" key="1">
    <citation type="journal article" date="2015" name="Genome Announc.">
        <title>Complete Genome Sequence of Herbaspirillum hiltneri N3 (DSM 17495), Isolated from Surface-Sterilized Wheat Roots.</title>
        <authorList>
            <person name="Guizelini D."/>
            <person name="Saizaki P.M."/>
            <person name="Coimbra N.A."/>
            <person name="Weiss V.A."/>
            <person name="Faoro H."/>
            <person name="Sfeir M.Z."/>
            <person name="Baura V.A."/>
            <person name="Monteiro R.A."/>
            <person name="Chubatsu L.S."/>
            <person name="Souza E.M."/>
            <person name="Cruz L.M."/>
            <person name="Pedrosa F.O."/>
            <person name="Raittz R.T."/>
            <person name="Marchaukoski J.N."/>
            <person name="Steffens M.B."/>
        </authorList>
    </citation>
    <scope>NUCLEOTIDE SEQUENCE [LARGE SCALE GENOMIC DNA]</scope>
    <source>
        <strain evidence="7">N3</strain>
    </source>
</reference>
<dbReference type="PROSITE" id="PS00356">
    <property type="entry name" value="HTH_LACI_1"/>
    <property type="match status" value="1"/>
</dbReference>
<protein>
    <submittedName>
        <fullName evidence="6">LacI family transcriptional regulator</fullName>
    </submittedName>
</protein>
<dbReference type="RefSeq" id="WP_053201301.1">
    <property type="nucleotide sequence ID" value="NZ_CP011409.1"/>
</dbReference>
<dbReference type="Gene3D" id="1.10.260.40">
    <property type="entry name" value="lambda repressor-like DNA-binding domains"/>
    <property type="match status" value="1"/>
</dbReference>
<evidence type="ECO:0000256" key="3">
    <source>
        <dbReference type="ARBA" id="ARBA00023163"/>
    </source>
</evidence>
<dbReference type="Pfam" id="PF13407">
    <property type="entry name" value="Peripla_BP_4"/>
    <property type="match status" value="1"/>
</dbReference>
<evidence type="ECO:0000313" key="6">
    <source>
        <dbReference type="EMBL" id="AKZ65183.1"/>
    </source>
</evidence>
<keyword evidence="2" id="KW-0238">DNA-binding</keyword>
<dbReference type="InterPro" id="IPR028082">
    <property type="entry name" value="Peripla_BP_I"/>
</dbReference>
<gene>
    <name evidence="6" type="ORF">F506_05825</name>
</gene>
<accession>A0ABN4I208</accession>
<dbReference type="SMART" id="SM00354">
    <property type="entry name" value="HTH_LACI"/>
    <property type="match status" value="1"/>
</dbReference>
<dbReference type="CDD" id="cd01392">
    <property type="entry name" value="HTH_LacI"/>
    <property type="match status" value="1"/>
</dbReference>
<dbReference type="InterPro" id="IPR000843">
    <property type="entry name" value="HTH_LacI"/>
</dbReference>
<dbReference type="PROSITE" id="PS50932">
    <property type="entry name" value="HTH_LACI_2"/>
    <property type="match status" value="1"/>
</dbReference>
<keyword evidence="7" id="KW-1185">Reference proteome</keyword>
<dbReference type="SUPFAM" id="SSF47413">
    <property type="entry name" value="lambda repressor-like DNA-binding domains"/>
    <property type="match status" value="1"/>
</dbReference>
<evidence type="ECO:0000256" key="4">
    <source>
        <dbReference type="SAM" id="MobiDB-lite"/>
    </source>
</evidence>
<dbReference type="Proteomes" id="UP000063429">
    <property type="component" value="Chromosome"/>
</dbReference>
<dbReference type="CDD" id="cd06307">
    <property type="entry name" value="PBP1_sugar_binding"/>
    <property type="match status" value="1"/>
</dbReference>
<dbReference type="PANTHER" id="PTHR30146:SF152">
    <property type="entry name" value="TRANSCRIPTIONAL REGULATORY PROTEIN"/>
    <property type="match status" value="1"/>
</dbReference>
<dbReference type="InterPro" id="IPR025997">
    <property type="entry name" value="SBP_2_dom"/>
</dbReference>
<feature type="domain" description="HTH lacI-type" evidence="5">
    <location>
        <begin position="20"/>
        <end position="65"/>
    </location>
</feature>
<proteinExistence type="predicted"/>
<dbReference type="EMBL" id="CP011409">
    <property type="protein sequence ID" value="AKZ65183.1"/>
    <property type="molecule type" value="Genomic_DNA"/>
</dbReference>
<dbReference type="SUPFAM" id="SSF53822">
    <property type="entry name" value="Periplasmic binding protein-like I"/>
    <property type="match status" value="1"/>
</dbReference>
<evidence type="ECO:0000256" key="1">
    <source>
        <dbReference type="ARBA" id="ARBA00023015"/>
    </source>
</evidence>
<keyword evidence="1" id="KW-0805">Transcription regulation</keyword>
<dbReference type="InterPro" id="IPR010982">
    <property type="entry name" value="Lambda_DNA-bd_dom_sf"/>
</dbReference>
<name>A0ABN4I208_9BURK</name>
<organism evidence="6 7">
    <name type="scientific">Herbaspirillum hiltneri N3</name>
    <dbReference type="NCBI Taxonomy" id="1262470"/>
    <lineage>
        <taxon>Bacteria</taxon>
        <taxon>Pseudomonadati</taxon>
        <taxon>Pseudomonadota</taxon>
        <taxon>Betaproteobacteria</taxon>
        <taxon>Burkholderiales</taxon>
        <taxon>Oxalobacteraceae</taxon>
        <taxon>Herbaspirillum</taxon>
    </lineage>
</organism>
<dbReference type="PANTHER" id="PTHR30146">
    <property type="entry name" value="LACI-RELATED TRANSCRIPTIONAL REPRESSOR"/>
    <property type="match status" value="1"/>
</dbReference>
<evidence type="ECO:0000259" key="5">
    <source>
        <dbReference type="PROSITE" id="PS50932"/>
    </source>
</evidence>